<sequence length="378" mass="41873">MHQVHRSIRGRGRASMSRRPPQCTSELCVLILLVLGIIFQAQAKSSNRSRTPAPPALIVFGDSVVDPGNNNAIVTMAKCNHPPYGKDFVGHQATGRFSNGKIPSDMIASKLGIKQYVPAYLGTKLSTEDLLTGVSFASGGCGYDPLTSELVQAISMSDQLKLFKEYKNKLKEIAGETKTNSIISRSMYMVITGTDDLANTYFTTPFRRAEYDLPSYIKFVVESASSFLQELYHLGARKIIVAGISPIGCLPSQRTLAGGIERECVTLYNQAAVVYNSELSKEVQRLNDTLAGSRTVFVDMYTSLLDMIQNPNNYGFTEIARGCCGTGIFEVTLTCNRFTAPACEDVSKHIFWDTYHPTERAYEILIRKLMKQYKSFLN</sequence>
<dbReference type="InterPro" id="IPR035669">
    <property type="entry name" value="SGNH_plant_lipase-like"/>
</dbReference>
<dbReference type="AlphaFoldDB" id="A0AAQ3KI59"/>
<dbReference type="InterPro" id="IPR050592">
    <property type="entry name" value="GDSL_lipolytic_enzyme"/>
</dbReference>
<reference evidence="3 4" key="1">
    <citation type="submission" date="2023-10" db="EMBL/GenBank/DDBJ databases">
        <title>Chromosome-scale genome assembly provides insights into flower coloration mechanisms of Canna indica.</title>
        <authorList>
            <person name="Li C."/>
        </authorList>
    </citation>
    <scope>NUCLEOTIDE SEQUENCE [LARGE SCALE GENOMIC DNA]</scope>
    <source>
        <tissue evidence="3">Flower</tissue>
    </source>
</reference>
<evidence type="ECO:0000256" key="1">
    <source>
        <dbReference type="ARBA" id="ARBA00008668"/>
    </source>
</evidence>
<protein>
    <submittedName>
        <fullName evidence="3">GDSL esterase/lipase</fullName>
    </submittedName>
</protein>
<dbReference type="FunFam" id="3.40.50.1110:FF:000003">
    <property type="entry name" value="GDSL esterase/lipase APG"/>
    <property type="match status" value="1"/>
</dbReference>
<name>A0AAQ3KI59_9LILI</name>
<accession>A0AAQ3KI59</accession>
<gene>
    <name evidence="3" type="ORF">Cni_G14637</name>
</gene>
<proteinExistence type="inferred from homology"/>
<dbReference type="EMBL" id="CP136893">
    <property type="protein sequence ID" value="WOL05906.1"/>
    <property type="molecule type" value="Genomic_DNA"/>
</dbReference>
<evidence type="ECO:0000313" key="4">
    <source>
        <dbReference type="Proteomes" id="UP001327560"/>
    </source>
</evidence>
<dbReference type="PANTHER" id="PTHR45642:SF150">
    <property type="entry name" value="GDSL ESTERASE_LIPASE EXL3"/>
    <property type="match status" value="1"/>
</dbReference>
<organism evidence="3 4">
    <name type="scientific">Canna indica</name>
    <name type="common">Indian-shot</name>
    <dbReference type="NCBI Taxonomy" id="4628"/>
    <lineage>
        <taxon>Eukaryota</taxon>
        <taxon>Viridiplantae</taxon>
        <taxon>Streptophyta</taxon>
        <taxon>Embryophyta</taxon>
        <taxon>Tracheophyta</taxon>
        <taxon>Spermatophyta</taxon>
        <taxon>Magnoliopsida</taxon>
        <taxon>Liliopsida</taxon>
        <taxon>Zingiberales</taxon>
        <taxon>Cannaceae</taxon>
        <taxon>Canna</taxon>
    </lineage>
</organism>
<dbReference type="Pfam" id="PF00657">
    <property type="entry name" value="Lipase_GDSL"/>
    <property type="match status" value="1"/>
</dbReference>
<comment type="similarity">
    <text evidence="1">Belongs to the 'GDSL' lipolytic enzyme family.</text>
</comment>
<dbReference type="Proteomes" id="UP001327560">
    <property type="component" value="Chromosome 4"/>
</dbReference>
<dbReference type="GO" id="GO:0016788">
    <property type="term" value="F:hydrolase activity, acting on ester bonds"/>
    <property type="evidence" value="ECO:0007669"/>
    <property type="project" value="InterPro"/>
</dbReference>
<dbReference type="SUPFAM" id="SSF52266">
    <property type="entry name" value="SGNH hydrolase"/>
    <property type="match status" value="1"/>
</dbReference>
<evidence type="ECO:0000313" key="3">
    <source>
        <dbReference type="EMBL" id="WOL05906.1"/>
    </source>
</evidence>
<keyword evidence="4" id="KW-1185">Reference proteome</keyword>
<feature type="region of interest" description="Disordered" evidence="2">
    <location>
        <begin position="1"/>
        <end position="20"/>
    </location>
</feature>
<dbReference type="Gene3D" id="3.40.50.1110">
    <property type="entry name" value="SGNH hydrolase"/>
    <property type="match status" value="1"/>
</dbReference>
<feature type="compositionally biased region" description="Basic residues" evidence="2">
    <location>
        <begin position="1"/>
        <end position="12"/>
    </location>
</feature>
<dbReference type="PANTHER" id="PTHR45642">
    <property type="entry name" value="GDSL ESTERASE/LIPASE EXL3"/>
    <property type="match status" value="1"/>
</dbReference>
<dbReference type="CDD" id="cd01837">
    <property type="entry name" value="SGNH_plant_lipase_like"/>
    <property type="match status" value="1"/>
</dbReference>
<dbReference type="InterPro" id="IPR001087">
    <property type="entry name" value="GDSL"/>
</dbReference>
<dbReference type="InterPro" id="IPR036514">
    <property type="entry name" value="SGNH_hydro_sf"/>
</dbReference>
<evidence type="ECO:0000256" key="2">
    <source>
        <dbReference type="SAM" id="MobiDB-lite"/>
    </source>
</evidence>